<keyword evidence="2" id="KW-1133">Transmembrane helix</keyword>
<sequence length="751" mass="84331">KVPSFVPALPILPRQESLMSTNPPNEVLPPPAALAPDQFDTPIFHRLLNLIAEQTAAIKEQGATLSSHSEKLDTLVKDAMKDEQPYDEEPNPLESEQMWSAVYEVATTKMKEEADEWKGLMDVSLVFIAIFLAVLTAFLVPAAQNLLPPPSSTSAVSNATSSPPPLPPQSDENVCALYYLALIMAMCNAVLCVVGRQWVSKLLSRPIGKTHRERTIRHEERKRLAYGWIKPLVSLLYWSLLLSIGLFIAGLLYQLRNLSTSFDQTATILEATWSLGICLASGIIALISATALHAIRFDTSPFEGLLSKLMVKMMGLLAQKCDAIAKWRVEVDWTSRSKLLKTYLELIVDANDPKLLDRAVPSFSYAAWVNYGDTKVDLLKRVYDRLMATDTSMRVRETVRAQTPRFALGSPKRSYPHRDMFILALMQDYPAFKPPPSELVEFLLKQAPEAVEFPHFPAEITLTSYREHNDDLRGIGNLRRDSLEKCIAQMLCAYDRSGPVGDRIDIYRKAFDHCNELLNAGKQDVVARIFSHVERRSIVRSFLGCQEDTPVLYHYVSMPRFIVRDHQQDVLVWINEFLGNPPRRTLCPSYTENFLYLISPLDLCFPLNADFSPVIQHISKTTNLTIILTLRGKILDYLEGCNLSSLSNPSGVLSFIASRLSPYYFLMERTVLSNDEETCERARQIVARMAALGHIPLPPYARPPFGDSSAFEQRPRNGSDSPRTISLSFEEPDTSRSPAASSLHLQIEAAD</sequence>
<name>A0A164SRZ1_9AGAM</name>
<evidence type="ECO:0000313" key="4">
    <source>
        <dbReference type="EMBL" id="KZS91744.1"/>
    </source>
</evidence>
<dbReference type="Proteomes" id="UP000076722">
    <property type="component" value="Unassembled WGS sequence"/>
</dbReference>
<evidence type="ECO:0000259" key="3">
    <source>
        <dbReference type="Pfam" id="PF20153"/>
    </source>
</evidence>
<dbReference type="AlphaFoldDB" id="A0A164SRZ1"/>
<accession>A0A164SRZ1</accession>
<gene>
    <name evidence="4" type="ORF">SISNIDRAFT_456323</name>
</gene>
<evidence type="ECO:0000313" key="5">
    <source>
        <dbReference type="Proteomes" id="UP000076722"/>
    </source>
</evidence>
<organism evidence="4 5">
    <name type="scientific">Sistotremastrum niveocremeum HHB9708</name>
    <dbReference type="NCBI Taxonomy" id="1314777"/>
    <lineage>
        <taxon>Eukaryota</taxon>
        <taxon>Fungi</taxon>
        <taxon>Dikarya</taxon>
        <taxon>Basidiomycota</taxon>
        <taxon>Agaricomycotina</taxon>
        <taxon>Agaricomycetes</taxon>
        <taxon>Sistotremastrales</taxon>
        <taxon>Sistotremastraceae</taxon>
        <taxon>Sertulicium</taxon>
        <taxon>Sertulicium niveocremeum</taxon>
    </lineage>
</organism>
<keyword evidence="5" id="KW-1185">Reference proteome</keyword>
<dbReference type="EMBL" id="KV419413">
    <property type="protein sequence ID" value="KZS91744.1"/>
    <property type="molecule type" value="Genomic_DNA"/>
</dbReference>
<feature type="compositionally biased region" description="Polar residues" evidence="1">
    <location>
        <begin position="735"/>
        <end position="744"/>
    </location>
</feature>
<dbReference type="STRING" id="1314777.A0A164SRZ1"/>
<feature type="domain" description="DUF6535" evidence="3">
    <location>
        <begin position="99"/>
        <end position="256"/>
    </location>
</feature>
<evidence type="ECO:0000256" key="1">
    <source>
        <dbReference type="SAM" id="MobiDB-lite"/>
    </source>
</evidence>
<keyword evidence="2" id="KW-0812">Transmembrane</keyword>
<dbReference type="InterPro" id="IPR045338">
    <property type="entry name" value="DUF6535"/>
</dbReference>
<feature type="transmembrane region" description="Helical" evidence="2">
    <location>
        <begin position="176"/>
        <end position="195"/>
    </location>
</feature>
<feature type="transmembrane region" description="Helical" evidence="2">
    <location>
        <begin position="119"/>
        <end position="140"/>
    </location>
</feature>
<dbReference type="Pfam" id="PF20153">
    <property type="entry name" value="DUF6535"/>
    <property type="match status" value="1"/>
</dbReference>
<feature type="region of interest" description="Disordered" evidence="1">
    <location>
        <begin position="706"/>
        <end position="751"/>
    </location>
</feature>
<reference evidence="4 5" key="1">
    <citation type="journal article" date="2016" name="Mol. Biol. Evol.">
        <title>Comparative Genomics of Early-Diverging Mushroom-Forming Fungi Provides Insights into the Origins of Lignocellulose Decay Capabilities.</title>
        <authorList>
            <person name="Nagy L.G."/>
            <person name="Riley R."/>
            <person name="Tritt A."/>
            <person name="Adam C."/>
            <person name="Daum C."/>
            <person name="Floudas D."/>
            <person name="Sun H."/>
            <person name="Yadav J.S."/>
            <person name="Pangilinan J."/>
            <person name="Larsson K.H."/>
            <person name="Matsuura K."/>
            <person name="Barry K."/>
            <person name="Labutti K."/>
            <person name="Kuo R."/>
            <person name="Ohm R.A."/>
            <person name="Bhattacharya S.S."/>
            <person name="Shirouzu T."/>
            <person name="Yoshinaga Y."/>
            <person name="Martin F.M."/>
            <person name="Grigoriev I.V."/>
            <person name="Hibbett D.S."/>
        </authorList>
    </citation>
    <scope>NUCLEOTIDE SEQUENCE [LARGE SCALE GENOMIC DNA]</scope>
    <source>
        <strain evidence="4 5">HHB9708</strain>
    </source>
</reference>
<proteinExistence type="predicted"/>
<feature type="non-terminal residue" evidence="4">
    <location>
        <position position="1"/>
    </location>
</feature>
<protein>
    <recommendedName>
        <fullName evidence="3">DUF6535 domain-containing protein</fullName>
    </recommendedName>
</protein>
<evidence type="ECO:0000256" key="2">
    <source>
        <dbReference type="SAM" id="Phobius"/>
    </source>
</evidence>
<feature type="compositionally biased region" description="Polar residues" evidence="1">
    <location>
        <begin position="716"/>
        <end position="727"/>
    </location>
</feature>
<feature type="transmembrane region" description="Helical" evidence="2">
    <location>
        <begin position="232"/>
        <end position="253"/>
    </location>
</feature>
<keyword evidence="2" id="KW-0472">Membrane</keyword>
<feature type="transmembrane region" description="Helical" evidence="2">
    <location>
        <begin position="273"/>
        <end position="295"/>
    </location>
</feature>